<dbReference type="EMBL" id="ML987201">
    <property type="protein sequence ID" value="KAF2245045.1"/>
    <property type="molecule type" value="Genomic_DNA"/>
</dbReference>
<dbReference type="AlphaFoldDB" id="A0A6A6I3I4"/>
<gene>
    <name evidence="1" type="ORF">BU26DRAFT_522173</name>
</gene>
<accession>A0A6A6I3I4</accession>
<evidence type="ECO:0000313" key="2">
    <source>
        <dbReference type="Proteomes" id="UP000800094"/>
    </source>
</evidence>
<protein>
    <submittedName>
        <fullName evidence="1">Uncharacterized protein</fullName>
    </submittedName>
</protein>
<name>A0A6A6I3I4_9PLEO</name>
<dbReference type="GeneID" id="54583048"/>
<reference evidence="1" key="1">
    <citation type="journal article" date="2020" name="Stud. Mycol.">
        <title>101 Dothideomycetes genomes: a test case for predicting lifestyles and emergence of pathogens.</title>
        <authorList>
            <person name="Haridas S."/>
            <person name="Albert R."/>
            <person name="Binder M."/>
            <person name="Bloem J."/>
            <person name="Labutti K."/>
            <person name="Salamov A."/>
            <person name="Andreopoulos B."/>
            <person name="Baker S."/>
            <person name="Barry K."/>
            <person name="Bills G."/>
            <person name="Bluhm B."/>
            <person name="Cannon C."/>
            <person name="Castanera R."/>
            <person name="Culley D."/>
            <person name="Daum C."/>
            <person name="Ezra D."/>
            <person name="Gonzalez J."/>
            <person name="Henrissat B."/>
            <person name="Kuo A."/>
            <person name="Liang C."/>
            <person name="Lipzen A."/>
            <person name="Lutzoni F."/>
            <person name="Magnuson J."/>
            <person name="Mondo S."/>
            <person name="Nolan M."/>
            <person name="Ohm R."/>
            <person name="Pangilinan J."/>
            <person name="Park H.-J."/>
            <person name="Ramirez L."/>
            <person name="Alfaro M."/>
            <person name="Sun H."/>
            <person name="Tritt A."/>
            <person name="Yoshinaga Y."/>
            <person name="Zwiers L.-H."/>
            <person name="Turgeon B."/>
            <person name="Goodwin S."/>
            <person name="Spatafora J."/>
            <person name="Crous P."/>
            <person name="Grigoriev I."/>
        </authorList>
    </citation>
    <scope>NUCLEOTIDE SEQUENCE</scope>
    <source>
        <strain evidence="1">CBS 122368</strain>
    </source>
</reference>
<evidence type="ECO:0000313" key="1">
    <source>
        <dbReference type="EMBL" id="KAF2245045.1"/>
    </source>
</evidence>
<proteinExistence type="predicted"/>
<keyword evidence="2" id="KW-1185">Reference proteome</keyword>
<sequence>MATKVERIEVPEKDKNRILEFYKERTGLSGCQLLEWEERPLTPGVETAPVQTISVLINTKGTGAFRIYKKGNNRRFEYLGGVGEDAKLVMIDWNPEWVYFCSGTLRFRYVTKQE</sequence>
<dbReference type="RefSeq" id="XP_033680049.1">
    <property type="nucleotide sequence ID" value="XM_033829718.1"/>
</dbReference>
<dbReference type="OrthoDB" id="3804625at2759"/>
<organism evidence="1 2">
    <name type="scientific">Trematosphaeria pertusa</name>
    <dbReference type="NCBI Taxonomy" id="390896"/>
    <lineage>
        <taxon>Eukaryota</taxon>
        <taxon>Fungi</taxon>
        <taxon>Dikarya</taxon>
        <taxon>Ascomycota</taxon>
        <taxon>Pezizomycotina</taxon>
        <taxon>Dothideomycetes</taxon>
        <taxon>Pleosporomycetidae</taxon>
        <taxon>Pleosporales</taxon>
        <taxon>Massarineae</taxon>
        <taxon>Trematosphaeriaceae</taxon>
        <taxon>Trematosphaeria</taxon>
    </lineage>
</organism>
<dbReference type="Proteomes" id="UP000800094">
    <property type="component" value="Unassembled WGS sequence"/>
</dbReference>